<dbReference type="EC" id="3.1.1.24" evidence="2"/>
<dbReference type="STRING" id="211460.YH63_17595"/>
<dbReference type="SUPFAM" id="SSF53474">
    <property type="entry name" value="alpha/beta-Hydrolases"/>
    <property type="match status" value="1"/>
</dbReference>
<sequence length="285" mass="30341">MCRLRARLSRTADMIIAVRDVQNIEVEPGVRLAVSVSGALDKPAIVFSNSLAASSAMWDEVTERLGPHACLVRYDTRGHGRSDAPINGYTIETLGKDVLAVLDTLEIPHAVVCGVSLGGLTAMWLGIHASDRISGLVLANTAANFPPESMWRDRAATARSSGVSSFVQPSLERWVTSGYRDKHESRVLELAAMIAGTSSAGYAGCCEVLATTNVLPNLSRISCPVRVIAGQRDPSTPPARAEEIVAAIPQADLVTLDAAHISCVEAPDAFAETVRDVLKLNNTNK</sequence>
<dbReference type="InterPro" id="IPR000073">
    <property type="entry name" value="AB_hydrolase_1"/>
</dbReference>
<name>A0A4U6BJ59_9BRAD</name>
<feature type="domain" description="AB hydrolase-1" evidence="1">
    <location>
        <begin position="43"/>
        <end position="267"/>
    </location>
</feature>
<evidence type="ECO:0000313" key="2">
    <source>
        <dbReference type="EMBL" id="TKT70159.1"/>
    </source>
</evidence>
<dbReference type="InterPro" id="IPR050471">
    <property type="entry name" value="AB_hydrolase"/>
</dbReference>
<dbReference type="PANTHER" id="PTHR43433">
    <property type="entry name" value="HYDROLASE, ALPHA/BETA FOLD FAMILY PROTEIN"/>
    <property type="match status" value="1"/>
</dbReference>
<dbReference type="AlphaFoldDB" id="A0A4U6BJ59"/>
<accession>A0A4U6BJ59</accession>
<keyword evidence="2" id="KW-0378">Hydrolase</keyword>
<dbReference type="InterPro" id="IPR026968">
    <property type="entry name" value="PcaD/CatD"/>
</dbReference>
<dbReference type="EMBL" id="LBIA02000001">
    <property type="protein sequence ID" value="TKT70159.1"/>
    <property type="molecule type" value="Genomic_DNA"/>
</dbReference>
<gene>
    <name evidence="2" type="primary">pcaD</name>
    <name evidence="2" type="ORF">YH63_001275</name>
</gene>
<dbReference type="Gene3D" id="3.40.50.1820">
    <property type="entry name" value="alpha/beta hydrolase"/>
    <property type="match status" value="1"/>
</dbReference>
<dbReference type="Pfam" id="PF00561">
    <property type="entry name" value="Abhydrolase_1"/>
    <property type="match status" value="1"/>
</dbReference>
<dbReference type="InterPro" id="IPR029058">
    <property type="entry name" value="AB_hydrolase_fold"/>
</dbReference>
<dbReference type="PANTHER" id="PTHR43433:SF5">
    <property type="entry name" value="AB HYDROLASE-1 DOMAIN-CONTAINING PROTEIN"/>
    <property type="match status" value="1"/>
</dbReference>
<comment type="caution">
    <text evidence="2">The sequence shown here is derived from an EMBL/GenBank/DDBJ whole genome shotgun (WGS) entry which is preliminary data.</text>
</comment>
<organism evidence="2 3">
    <name type="scientific">Afipia massiliensis</name>
    <dbReference type="NCBI Taxonomy" id="211460"/>
    <lineage>
        <taxon>Bacteria</taxon>
        <taxon>Pseudomonadati</taxon>
        <taxon>Pseudomonadota</taxon>
        <taxon>Alphaproteobacteria</taxon>
        <taxon>Hyphomicrobiales</taxon>
        <taxon>Nitrobacteraceae</taxon>
        <taxon>Afipia</taxon>
    </lineage>
</organism>
<dbReference type="Proteomes" id="UP000034832">
    <property type="component" value="Unassembled WGS sequence"/>
</dbReference>
<dbReference type="GO" id="GO:0042952">
    <property type="term" value="P:beta-ketoadipate pathway"/>
    <property type="evidence" value="ECO:0007669"/>
    <property type="project" value="InterPro"/>
</dbReference>
<evidence type="ECO:0000313" key="3">
    <source>
        <dbReference type="Proteomes" id="UP000034832"/>
    </source>
</evidence>
<dbReference type="NCBIfam" id="TIGR02427">
    <property type="entry name" value="protocat_pcaD"/>
    <property type="match status" value="1"/>
</dbReference>
<reference evidence="2" key="1">
    <citation type="submission" date="2019-04" db="EMBL/GenBank/DDBJ databases">
        <title>Whole genome sequencing of cave bacteria.</title>
        <authorList>
            <person name="Gan H.M."/>
            <person name="Barton H."/>
            <person name="Savka M.A."/>
        </authorList>
    </citation>
    <scope>NUCLEOTIDE SEQUENCE [LARGE SCALE GENOMIC DNA]</scope>
    <source>
        <strain evidence="2">LC387</strain>
    </source>
</reference>
<evidence type="ECO:0000259" key="1">
    <source>
        <dbReference type="Pfam" id="PF00561"/>
    </source>
</evidence>
<keyword evidence="3" id="KW-1185">Reference proteome</keyword>
<protein>
    <submittedName>
        <fullName evidence="2">3-oxoadipate enol-lactonase</fullName>
        <ecNumber evidence="2">3.1.1.24</ecNumber>
    </submittedName>
</protein>
<dbReference type="OrthoDB" id="9793083at2"/>
<proteinExistence type="predicted"/>
<dbReference type="GO" id="GO:0047570">
    <property type="term" value="F:3-oxoadipate enol-lactonase activity"/>
    <property type="evidence" value="ECO:0007669"/>
    <property type="project" value="UniProtKB-EC"/>
</dbReference>